<name>A0AAV2YCN6_9STRA</name>
<feature type="region of interest" description="Disordered" evidence="1">
    <location>
        <begin position="420"/>
        <end position="441"/>
    </location>
</feature>
<evidence type="ECO:0000313" key="2">
    <source>
        <dbReference type="EMBL" id="DAZ93187.1"/>
    </source>
</evidence>
<sequence length="570" mass="63748">MVHVTARSYELIYARYLWGEVDRLKAQVQELQAAERVTQDTAQRMKEYVASFVTHAQLDAALCTKISQASVAALVDKLRGELHNTLEKKADVDAIQALQTKKLDISVYESSTWDLKKFRTALEQNVHDLFATFAHQIEVQVGSKLSIEDFNHIFNPESNGQKAAIENAATKIARMTDQIEGLKEYVNADKQRQHKIADLNVSLLDMTRKQNASRNAFAQLSSNMEASHAQLSLLEAKHTELTTLHNEFQTQFASLQEQCTANDAKLAVYLDKLTTNVDKAVCGNQQVLQELEKTKRYIQQQLCEPLATQMKQLGRTLQSEIDDGLIQHRKTQAQVNQQLHRLDERLRRSVQEGEELGHRLHRLESSLAHVSSELTEVKGPLVTMATNLREENVAILDEIHRSQHESREIMLDYRELLDREDPRHLPMRPPSSSSNSSGRFSAASWINRKQKHQLALTNAPSRGAHQRPHTTASPRKPLERPATTIGHTRAKTAGATPSMPAVQRGSIAGGSRRSLASISVDGGDPTFVFDTVAPLNTSSNQENEDAQPKAVELRSSASTSSDESLLMPTQ</sequence>
<feature type="region of interest" description="Disordered" evidence="1">
    <location>
        <begin position="535"/>
        <end position="570"/>
    </location>
</feature>
<feature type="region of interest" description="Disordered" evidence="1">
    <location>
        <begin position="457"/>
        <end position="510"/>
    </location>
</feature>
<comment type="caution">
    <text evidence="2">The sequence shown here is derived from an EMBL/GenBank/DDBJ whole genome shotgun (WGS) entry which is preliminary data.</text>
</comment>
<protein>
    <submittedName>
        <fullName evidence="2">Uncharacterized protein</fullName>
    </submittedName>
</protein>
<feature type="compositionally biased region" description="Low complexity" evidence="1">
    <location>
        <begin position="555"/>
        <end position="564"/>
    </location>
</feature>
<dbReference type="AlphaFoldDB" id="A0AAV2YCN6"/>
<dbReference type="EMBL" id="DAKRPA010000337">
    <property type="protein sequence ID" value="DAZ93187.1"/>
    <property type="molecule type" value="Genomic_DNA"/>
</dbReference>
<dbReference type="Proteomes" id="UP001146120">
    <property type="component" value="Unassembled WGS sequence"/>
</dbReference>
<reference evidence="2" key="1">
    <citation type="submission" date="2022-11" db="EMBL/GenBank/DDBJ databases">
        <authorList>
            <person name="Morgan W.R."/>
            <person name="Tartar A."/>
        </authorList>
    </citation>
    <scope>NUCLEOTIDE SEQUENCE</scope>
    <source>
        <strain evidence="2">ARSEF 373</strain>
    </source>
</reference>
<organism evidence="2 3">
    <name type="scientific">Lagenidium giganteum</name>
    <dbReference type="NCBI Taxonomy" id="4803"/>
    <lineage>
        <taxon>Eukaryota</taxon>
        <taxon>Sar</taxon>
        <taxon>Stramenopiles</taxon>
        <taxon>Oomycota</taxon>
        <taxon>Peronosporomycetes</taxon>
        <taxon>Pythiales</taxon>
        <taxon>Pythiaceae</taxon>
    </lineage>
</organism>
<evidence type="ECO:0000256" key="1">
    <source>
        <dbReference type="SAM" id="MobiDB-lite"/>
    </source>
</evidence>
<proteinExistence type="predicted"/>
<gene>
    <name evidence="2" type="ORF">N0F65_010763</name>
</gene>
<reference evidence="2" key="2">
    <citation type="journal article" date="2023" name="Microbiol Resour">
        <title>Decontamination and Annotation of the Draft Genome Sequence of the Oomycete Lagenidium giganteum ARSEF 373.</title>
        <authorList>
            <person name="Morgan W.R."/>
            <person name="Tartar A."/>
        </authorList>
    </citation>
    <scope>NUCLEOTIDE SEQUENCE</scope>
    <source>
        <strain evidence="2">ARSEF 373</strain>
    </source>
</reference>
<accession>A0AAV2YCN6</accession>
<evidence type="ECO:0000313" key="3">
    <source>
        <dbReference type="Proteomes" id="UP001146120"/>
    </source>
</evidence>
<feature type="compositionally biased region" description="Low complexity" evidence="1">
    <location>
        <begin position="431"/>
        <end position="441"/>
    </location>
</feature>
<keyword evidence="3" id="KW-1185">Reference proteome</keyword>